<accession>A0A2P5FR59</accession>
<evidence type="ECO:0000313" key="1">
    <source>
        <dbReference type="EMBL" id="POO00251.1"/>
    </source>
</evidence>
<sequence>MAATTALKPLASLNFSSDHPSRLALTPAQFKRCSEALDCLKKKLRKPYQLNQEFSHLETSRIMLLETKRNGSIALDGVKLSNILMSCHHYCIEHQLMELELRLNLGRTIDLLQEDTLMQASLQ</sequence>
<evidence type="ECO:0000313" key="2">
    <source>
        <dbReference type="Proteomes" id="UP000237000"/>
    </source>
</evidence>
<protein>
    <submittedName>
        <fullName evidence="1">Uncharacterized protein</fullName>
    </submittedName>
</protein>
<dbReference type="OrthoDB" id="10295260at2759"/>
<dbReference type="InParanoid" id="A0A2P5FR59"/>
<comment type="caution">
    <text evidence="1">The sequence shown here is derived from an EMBL/GenBank/DDBJ whole genome shotgun (WGS) entry which is preliminary data.</text>
</comment>
<reference evidence="2" key="1">
    <citation type="submission" date="2016-06" db="EMBL/GenBank/DDBJ databases">
        <title>Parallel loss of symbiosis genes in relatives of nitrogen-fixing non-legume Parasponia.</title>
        <authorList>
            <person name="Van Velzen R."/>
            <person name="Holmer R."/>
            <person name="Bu F."/>
            <person name="Rutten L."/>
            <person name="Van Zeijl A."/>
            <person name="Liu W."/>
            <person name="Santuari L."/>
            <person name="Cao Q."/>
            <person name="Sharma T."/>
            <person name="Shen D."/>
            <person name="Roswanjaya Y."/>
            <person name="Wardhani T."/>
            <person name="Kalhor M.S."/>
            <person name="Jansen J."/>
            <person name="Van den Hoogen J."/>
            <person name="Gungor B."/>
            <person name="Hartog M."/>
            <person name="Hontelez J."/>
            <person name="Verver J."/>
            <person name="Yang W.-C."/>
            <person name="Schijlen E."/>
            <person name="Repin R."/>
            <person name="Schilthuizen M."/>
            <person name="Schranz E."/>
            <person name="Heidstra R."/>
            <person name="Miyata K."/>
            <person name="Fedorova E."/>
            <person name="Kohlen W."/>
            <person name="Bisseling T."/>
            <person name="Smit S."/>
            <person name="Geurts R."/>
        </authorList>
    </citation>
    <scope>NUCLEOTIDE SEQUENCE [LARGE SCALE GENOMIC DNA]</scope>
    <source>
        <strain evidence="2">cv. RG33-2</strain>
    </source>
</reference>
<keyword evidence="2" id="KW-1185">Reference proteome</keyword>
<dbReference type="Proteomes" id="UP000237000">
    <property type="component" value="Unassembled WGS sequence"/>
</dbReference>
<gene>
    <name evidence="1" type="ORF">TorRG33x02_040290</name>
</gene>
<dbReference type="AlphaFoldDB" id="A0A2P5FR59"/>
<proteinExistence type="predicted"/>
<dbReference type="EMBL" id="JXTC01000014">
    <property type="protein sequence ID" value="POO00251.1"/>
    <property type="molecule type" value="Genomic_DNA"/>
</dbReference>
<name>A0A2P5FR59_TREOI</name>
<organism evidence="1 2">
    <name type="scientific">Trema orientale</name>
    <name type="common">Charcoal tree</name>
    <name type="synonym">Celtis orientalis</name>
    <dbReference type="NCBI Taxonomy" id="63057"/>
    <lineage>
        <taxon>Eukaryota</taxon>
        <taxon>Viridiplantae</taxon>
        <taxon>Streptophyta</taxon>
        <taxon>Embryophyta</taxon>
        <taxon>Tracheophyta</taxon>
        <taxon>Spermatophyta</taxon>
        <taxon>Magnoliopsida</taxon>
        <taxon>eudicotyledons</taxon>
        <taxon>Gunneridae</taxon>
        <taxon>Pentapetalae</taxon>
        <taxon>rosids</taxon>
        <taxon>fabids</taxon>
        <taxon>Rosales</taxon>
        <taxon>Cannabaceae</taxon>
        <taxon>Trema</taxon>
    </lineage>
</organism>